<evidence type="ECO:0000256" key="1">
    <source>
        <dbReference type="SAM" id="MobiDB-lite"/>
    </source>
</evidence>
<evidence type="ECO:0000313" key="4">
    <source>
        <dbReference type="Proteomes" id="UP001642483"/>
    </source>
</evidence>
<gene>
    <name evidence="3" type="ORF">CVLEPA_LOCUS9890</name>
</gene>
<evidence type="ECO:0000313" key="3">
    <source>
        <dbReference type="EMBL" id="CAK8679626.1"/>
    </source>
</evidence>
<protein>
    <submittedName>
        <fullName evidence="3">Uncharacterized protein</fullName>
    </submittedName>
</protein>
<keyword evidence="2" id="KW-0732">Signal</keyword>
<sequence length="477" mass="51947">MLKSVLEFILLTGCLLSCSGHENPTGEFVKDGECREMCKTSSGCPSDDVMRRMMTTDKDCRECVQDQCGNLASSNGTSLMTCIVEARAGCEKCPTPGKPGRMAECMSCLRKCPRTGKHETGMTTCRRRCVFSLNCPSTNGIMTFFQNATLVNSQCRECVMGMCDTDSAEVDEKAICMFNAREECEDCGISSAAQSTRQRCSSCITRCRQGGRTGSLTPTTGRRPSRFPAQGGGKRPRPGTRPEVSCKRRCELRGQTCPTTNQVLVTIRSKTSSECQECIRDTCGSSQGTSDEMAMCWYNARATCSVCTMSEGVRSQRERCDGCISKCDQANQNTDSLVPLVSVPAGTSNRPMRTCQQRCTSPSLCPSPHEVIVTIRNRTTTECQECIMESCGNPDDEVVGGCMYMARESCSVCDISEGARRRRRRCSSCLEGCEDRSGVGEAVGAVKPEMMESPTKNDTDVGMTSSPGPFQTFPIFG</sequence>
<feature type="region of interest" description="Disordered" evidence="1">
    <location>
        <begin position="214"/>
        <end position="243"/>
    </location>
</feature>
<accession>A0ABP0FLQ0</accession>
<name>A0ABP0FLQ0_CLALP</name>
<dbReference type="Proteomes" id="UP001642483">
    <property type="component" value="Unassembled WGS sequence"/>
</dbReference>
<keyword evidence="4" id="KW-1185">Reference proteome</keyword>
<dbReference type="EMBL" id="CAWYQH010000068">
    <property type="protein sequence ID" value="CAK8679626.1"/>
    <property type="molecule type" value="Genomic_DNA"/>
</dbReference>
<feature type="chain" id="PRO_5045865847" evidence="2">
    <location>
        <begin position="21"/>
        <end position="477"/>
    </location>
</feature>
<feature type="region of interest" description="Disordered" evidence="1">
    <location>
        <begin position="451"/>
        <end position="477"/>
    </location>
</feature>
<comment type="caution">
    <text evidence="3">The sequence shown here is derived from an EMBL/GenBank/DDBJ whole genome shotgun (WGS) entry which is preliminary data.</text>
</comment>
<proteinExistence type="predicted"/>
<feature type="signal peptide" evidence="2">
    <location>
        <begin position="1"/>
        <end position="20"/>
    </location>
</feature>
<evidence type="ECO:0000256" key="2">
    <source>
        <dbReference type="SAM" id="SignalP"/>
    </source>
</evidence>
<reference evidence="3 4" key="1">
    <citation type="submission" date="2024-02" db="EMBL/GenBank/DDBJ databases">
        <authorList>
            <person name="Daric V."/>
            <person name="Darras S."/>
        </authorList>
    </citation>
    <scope>NUCLEOTIDE SEQUENCE [LARGE SCALE GENOMIC DNA]</scope>
</reference>
<organism evidence="3 4">
    <name type="scientific">Clavelina lepadiformis</name>
    <name type="common">Light-bulb sea squirt</name>
    <name type="synonym">Ascidia lepadiformis</name>
    <dbReference type="NCBI Taxonomy" id="159417"/>
    <lineage>
        <taxon>Eukaryota</taxon>
        <taxon>Metazoa</taxon>
        <taxon>Chordata</taxon>
        <taxon>Tunicata</taxon>
        <taxon>Ascidiacea</taxon>
        <taxon>Aplousobranchia</taxon>
        <taxon>Clavelinidae</taxon>
        <taxon>Clavelina</taxon>
    </lineage>
</organism>